<dbReference type="PANTHER" id="PTHR10655:SF17">
    <property type="entry name" value="LYSOPHOSPHOLIPASE-LIKE PROTEIN 1"/>
    <property type="match status" value="1"/>
</dbReference>
<organism evidence="4 5">
    <name type="scientific">Neomicrococcus aestuarii</name>
    <dbReference type="NCBI Taxonomy" id="556325"/>
    <lineage>
        <taxon>Bacteria</taxon>
        <taxon>Bacillati</taxon>
        <taxon>Actinomycetota</taxon>
        <taxon>Actinomycetes</taxon>
        <taxon>Micrococcales</taxon>
        <taxon>Micrococcaceae</taxon>
        <taxon>Neomicrococcus</taxon>
    </lineage>
</organism>
<proteinExistence type="inferred from homology"/>
<evidence type="ECO:0000256" key="2">
    <source>
        <dbReference type="ARBA" id="ARBA00022801"/>
    </source>
</evidence>
<dbReference type="EMBL" id="JACHDR010000001">
    <property type="protein sequence ID" value="MBB5512674.1"/>
    <property type="molecule type" value="Genomic_DNA"/>
</dbReference>
<evidence type="ECO:0000313" key="4">
    <source>
        <dbReference type="EMBL" id="MBB5512674.1"/>
    </source>
</evidence>
<feature type="domain" description="Phospholipase/carboxylesterase/thioesterase" evidence="3">
    <location>
        <begin position="16"/>
        <end position="208"/>
    </location>
</feature>
<dbReference type="InterPro" id="IPR003140">
    <property type="entry name" value="PLipase/COase/thioEstase"/>
</dbReference>
<evidence type="ECO:0000313" key="5">
    <source>
        <dbReference type="Proteomes" id="UP000580797"/>
    </source>
</evidence>
<name>A0A7W8X1E0_9MICC</name>
<evidence type="ECO:0000256" key="1">
    <source>
        <dbReference type="ARBA" id="ARBA00006499"/>
    </source>
</evidence>
<dbReference type="InterPro" id="IPR050565">
    <property type="entry name" value="LYPA1-2/EST-like"/>
</dbReference>
<evidence type="ECO:0000259" key="3">
    <source>
        <dbReference type="Pfam" id="PF02230"/>
    </source>
</evidence>
<dbReference type="Proteomes" id="UP000580797">
    <property type="component" value="Unassembled WGS sequence"/>
</dbReference>
<reference evidence="4 5" key="1">
    <citation type="submission" date="2020-08" db="EMBL/GenBank/DDBJ databases">
        <title>Sequencing the genomes of 1000 actinobacteria strains.</title>
        <authorList>
            <person name="Klenk H.-P."/>
        </authorList>
    </citation>
    <scope>NUCLEOTIDE SEQUENCE [LARGE SCALE GENOMIC DNA]</scope>
    <source>
        <strain evidence="4 5">DSM 105783</strain>
    </source>
</reference>
<comment type="caution">
    <text evidence="4">The sequence shown here is derived from an EMBL/GenBank/DDBJ whole genome shotgun (WGS) entry which is preliminary data.</text>
</comment>
<dbReference type="Gene3D" id="3.40.50.1820">
    <property type="entry name" value="alpha/beta hydrolase"/>
    <property type="match status" value="1"/>
</dbReference>
<dbReference type="PANTHER" id="PTHR10655">
    <property type="entry name" value="LYSOPHOSPHOLIPASE-RELATED"/>
    <property type="match status" value="1"/>
</dbReference>
<comment type="similarity">
    <text evidence="1">Belongs to the AB hydrolase superfamily. AB hydrolase 2 family.</text>
</comment>
<accession>A0A7W8X1E0</accession>
<gene>
    <name evidence="4" type="ORF">HD598_001361</name>
</gene>
<dbReference type="RefSeq" id="WP_311538979.1">
    <property type="nucleotide sequence ID" value="NZ_BAAARH010000001.1"/>
</dbReference>
<dbReference type="Pfam" id="PF02230">
    <property type="entry name" value="Abhydrolase_2"/>
    <property type="match status" value="1"/>
</dbReference>
<dbReference type="GO" id="GO:0016787">
    <property type="term" value="F:hydrolase activity"/>
    <property type="evidence" value="ECO:0007669"/>
    <property type="project" value="UniProtKB-KW"/>
</dbReference>
<protein>
    <submittedName>
        <fullName evidence="4">Phospholipase/carboxylesterase</fullName>
    </submittedName>
</protein>
<dbReference type="InterPro" id="IPR029058">
    <property type="entry name" value="AB_hydrolase_fold"/>
</dbReference>
<dbReference type="SUPFAM" id="SSF53474">
    <property type="entry name" value="alpha/beta-Hydrolases"/>
    <property type="match status" value="1"/>
</dbReference>
<keyword evidence="2" id="KW-0378">Hydrolase</keyword>
<dbReference type="AlphaFoldDB" id="A0A7W8X1E0"/>
<sequence length="216" mass="24427">MSTELKAIYSRPRHEREGTDLVMFFHGYGSSEQRMAELFDAVPANATAVALRGGLEIGEDYGWFLLDYFLTHDFSEVLSATQRVYHWIDTEAQGYKSISLVGFSQGMAMASTLQRLRPQQFTCVAGLSGFVLSNELLAMTEDAPHEDPAQRPPYFWGRDVDDVVINPDAVEHSRSWLEEHTRLTARTYPYMGHRVGVDEKVDLKVFLSHYVKAAAT</sequence>